<proteinExistence type="predicted"/>
<evidence type="ECO:0000313" key="2">
    <source>
        <dbReference type="Proteomes" id="UP000317243"/>
    </source>
</evidence>
<dbReference type="Gene3D" id="3.10.20.30">
    <property type="match status" value="1"/>
</dbReference>
<sequence length="87" mass="9341">MATVFIPTSLRSLSGGVRSIQANASNVREVIDHLEEHFPGMRDRLCENGELRKGIAVAVDSRVCSHGLLEKISPDSEVHFVPGVSGG</sequence>
<name>A0A5C5X8M2_9PLAN</name>
<evidence type="ECO:0000313" key="1">
    <source>
        <dbReference type="EMBL" id="TWT59069.1"/>
    </source>
</evidence>
<dbReference type="EMBL" id="SIHI01000001">
    <property type="protein sequence ID" value="TWT59069.1"/>
    <property type="molecule type" value="Genomic_DNA"/>
</dbReference>
<dbReference type="InterPro" id="IPR012675">
    <property type="entry name" value="Beta-grasp_dom_sf"/>
</dbReference>
<dbReference type="Pfam" id="PF02597">
    <property type="entry name" value="ThiS"/>
    <property type="match status" value="1"/>
</dbReference>
<dbReference type="InterPro" id="IPR052045">
    <property type="entry name" value="Sulfur_Carrier/Prot_Modifier"/>
</dbReference>
<comment type="caution">
    <text evidence="1">The sequence shown here is derived from an EMBL/GenBank/DDBJ whole genome shotgun (WGS) entry which is preliminary data.</text>
</comment>
<accession>A0A5C5X8M2</accession>
<dbReference type="InterPro" id="IPR003749">
    <property type="entry name" value="ThiS/MoaD-like"/>
</dbReference>
<dbReference type="PANTHER" id="PTHR38031">
    <property type="entry name" value="SULFUR CARRIER PROTEIN SLR0821-RELATED"/>
    <property type="match status" value="1"/>
</dbReference>
<protein>
    <submittedName>
        <fullName evidence="1">Sulfur carrier protein CysO</fullName>
    </submittedName>
</protein>
<reference evidence="1 2" key="1">
    <citation type="submission" date="2019-02" db="EMBL/GenBank/DDBJ databases">
        <title>Deep-cultivation of Planctomycetes and their phenomic and genomic characterization uncovers novel biology.</title>
        <authorList>
            <person name="Wiegand S."/>
            <person name="Jogler M."/>
            <person name="Boedeker C."/>
            <person name="Pinto D."/>
            <person name="Vollmers J."/>
            <person name="Rivas-Marin E."/>
            <person name="Kohn T."/>
            <person name="Peeters S.H."/>
            <person name="Heuer A."/>
            <person name="Rast P."/>
            <person name="Oberbeckmann S."/>
            <person name="Bunk B."/>
            <person name="Jeske O."/>
            <person name="Meyerdierks A."/>
            <person name="Storesund J.E."/>
            <person name="Kallscheuer N."/>
            <person name="Luecker S."/>
            <person name="Lage O.M."/>
            <person name="Pohl T."/>
            <person name="Merkel B.J."/>
            <person name="Hornburger P."/>
            <person name="Mueller R.-W."/>
            <person name="Bruemmer F."/>
            <person name="Labrenz M."/>
            <person name="Spormann A.M."/>
            <person name="Op Den Camp H."/>
            <person name="Overmann J."/>
            <person name="Amann R."/>
            <person name="Jetten M.S.M."/>
            <person name="Mascher T."/>
            <person name="Medema M.H."/>
            <person name="Devos D.P."/>
            <person name="Kaster A.-K."/>
            <person name="Ovreas L."/>
            <person name="Rohde M."/>
            <person name="Galperin M.Y."/>
            <person name="Jogler C."/>
        </authorList>
    </citation>
    <scope>NUCLEOTIDE SEQUENCE [LARGE SCALE GENOMIC DNA]</scope>
    <source>
        <strain evidence="1 2">KOR42</strain>
    </source>
</reference>
<dbReference type="Proteomes" id="UP000317243">
    <property type="component" value="Unassembled WGS sequence"/>
</dbReference>
<dbReference type="AlphaFoldDB" id="A0A5C5X8M2"/>
<gene>
    <name evidence="1" type="primary">cysO</name>
    <name evidence="1" type="ORF">KOR42_24580</name>
</gene>
<organism evidence="1 2">
    <name type="scientific">Thalassoglobus neptunius</name>
    <dbReference type="NCBI Taxonomy" id="1938619"/>
    <lineage>
        <taxon>Bacteria</taxon>
        <taxon>Pseudomonadati</taxon>
        <taxon>Planctomycetota</taxon>
        <taxon>Planctomycetia</taxon>
        <taxon>Planctomycetales</taxon>
        <taxon>Planctomycetaceae</taxon>
        <taxon>Thalassoglobus</taxon>
    </lineage>
</organism>
<dbReference type="RefSeq" id="WP_197441078.1">
    <property type="nucleotide sequence ID" value="NZ_SIHI01000001.1"/>
</dbReference>
<dbReference type="PANTHER" id="PTHR38031:SF1">
    <property type="entry name" value="SULFUR CARRIER PROTEIN CYSO"/>
    <property type="match status" value="1"/>
</dbReference>
<dbReference type="InterPro" id="IPR016155">
    <property type="entry name" value="Mopterin_synth/thiamin_S_b"/>
</dbReference>
<keyword evidence="2" id="KW-1185">Reference proteome</keyword>
<dbReference type="SUPFAM" id="SSF54285">
    <property type="entry name" value="MoaD/ThiS"/>
    <property type="match status" value="1"/>
</dbReference>